<reference evidence="9 10" key="1">
    <citation type="submission" date="2020-07" db="EMBL/GenBank/DDBJ databases">
        <authorList>
            <person name="Li M."/>
        </authorList>
    </citation>
    <scope>NUCLEOTIDE SEQUENCE [LARGE SCALE GENOMIC DNA]</scope>
    <source>
        <strain evidence="9 10">DSM 23284</strain>
    </source>
</reference>
<evidence type="ECO:0000313" key="9">
    <source>
        <dbReference type="EMBL" id="MBA4613644.1"/>
    </source>
</evidence>
<keyword evidence="2 7" id="KW-0813">Transport</keyword>
<dbReference type="Pfam" id="PF04290">
    <property type="entry name" value="DctQ"/>
    <property type="match status" value="1"/>
</dbReference>
<evidence type="ECO:0000256" key="6">
    <source>
        <dbReference type="ARBA" id="ARBA00023136"/>
    </source>
</evidence>
<evidence type="ECO:0000256" key="4">
    <source>
        <dbReference type="ARBA" id="ARBA00022692"/>
    </source>
</evidence>
<dbReference type="Proteomes" id="UP000559404">
    <property type="component" value="Unassembled WGS sequence"/>
</dbReference>
<evidence type="ECO:0000256" key="2">
    <source>
        <dbReference type="ARBA" id="ARBA00022448"/>
    </source>
</evidence>
<comment type="function">
    <text evidence="7">Part of the tripartite ATP-independent periplasmic (TRAP) transport system.</text>
</comment>
<evidence type="ECO:0000256" key="5">
    <source>
        <dbReference type="ARBA" id="ARBA00022989"/>
    </source>
</evidence>
<keyword evidence="6 7" id="KW-0472">Membrane</keyword>
<comment type="subcellular location">
    <subcellularLocation>
        <location evidence="7">Cell inner membrane</location>
        <topology evidence="7">Multi-pass membrane protein</topology>
    </subcellularLocation>
    <subcellularLocation>
        <location evidence="1">Cell membrane</location>
        <topology evidence="1">Multi-pass membrane protein</topology>
    </subcellularLocation>
</comment>
<protein>
    <recommendedName>
        <fullName evidence="7">TRAP transporter small permease protein</fullName>
    </recommendedName>
</protein>
<proteinExistence type="inferred from homology"/>
<dbReference type="RefSeq" id="WP_181761833.1">
    <property type="nucleotide sequence ID" value="NZ_BMCR01000005.1"/>
</dbReference>
<reference evidence="9 10" key="2">
    <citation type="submission" date="2020-08" db="EMBL/GenBank/DDBJ databases">
        <title>Stappia taiwanensis sp. nov., isolated from a coastal thermal spring.</title>
        <authorList>
            <person name="Kampfer P."/>
        </authorList>
    </citation>
    <scope>NUCLEOTIDE SEQUENCE [LARGE SCALE GENOMIC DNA]</scope>
    <source>
        <strain evidence="9 10">DSM 23284</strain>
    </source>
</reference>
<dbReference type="GO" id="GO:0005886">
    <property type="term" value="C:plasma membrane"/>
    <property type="evidence" value="ECO:0007669"/>
    <property type="project" value="UniProtKB-SubCell"/>
</dbReference>
<keyword evidence="7" id="KW-0997">Cell inner membrane</keyword>
<name>A0A838Y385_9HYPH</name>
<dbReference type="EMBL" id="JACEON010000021">
    <property type="protein sequence ID" value="MBA4613644.1"/>
    <property type="molecule type" value="Genomic_DNA"/>
</dbReference>
<evidence type="ECO:0000256" key="3">
    <source>
        <dbReference type="ARBA" id="ARBA00022475"/>
    </source>
</evidence>
<sequence>MIRLLRRLHGVLQEALLLLTRLALFGLVGITAVDVVGRVAFGAPLGFAYELVGVLLGVAVYGGLVRAAWRRDHIRIDLLQPWLSRLPAFDRAREAAVWLLELSFFTLLAIYIFRQMGALMRWRETFLFLPLEKWLPLAVFGGLASLAVVATLAAVVPGLRPGDGERAS</sequence>
<evidence type="ECO:0000259" key="8">
    <source>
        <dbReference type="Pfam" id="PF04290"/>
    </source>
</evidence>
<feature type="transmembrane region" description="Helical" evidence="7">
    <location>
        <begin position="134"/>
        <end position="156"/>
    </location>
</feature>
<keyword evidence="3" id="KW-1003">Cell membrane</keyword>
<accession>A0A838Y385</accession>
<gene>
    <name evidence="9" type="ORF">H1W37_18455</name>
</gene>
<feature type="domain" description="Tripartite ATP-independent periplasmic transporters DctQ component" evidence="8">
    <location>
        <begin position="27"/>
        <end position="156"/>
    </location>
</feature>
<comment type="subunit">
    <text evidence="7">The complex comprises the extracytoplasmic solute receptor protein and the two transmembrane proteins.</text>
</comment>
<dbReference type="GO" id="GO:0022857">
    <property type="term" value="F:transmembrane transporter activity"/>
    <property type="evidence" value="ECO:0007669"/>
    <property type="project" value="UniProtKB-UniRule"/>
</dbReference>
<feature type="transmembrane region" description="Helical" evidence="7">
    <location>
        <begin position="95"/>
        <end position="114"/>
    </location>
</feature>
<organism evidence="9 10">
    <name type="scientific">Stappia taiwanensis</name>
    <dbReference type="NCBI Taxonomy" id="992267"/>
    <lineage>
        <taxon>Bacteria</taxon>
        <taxon>Pseudomonadati</taxon>
        <taxon>Pseudomonadota</taxon>
        <taxon>Alphaproteobacteria</taxon>
        <taxon>Hyphomicrobiales</taxon>
        <taxon>Stappiaceae</taxon>
        <taxon>Stappia</taxon>
    </lineage>
</organism>
<comment type="caution">
    <text evidence="9">The sequence shown here is derived from an EMBL/GenBank/DDBJ whole genome shotgun (WGS) entry which is preliminary data.</text>
</comment>
<evidence type="ECO:0000256" key="7">
    <source>
        <dbReference type="RuleBase" id="RU369079"/>
    </source>
</evidence>
<dbReference type="AlphaFoldDB" id="A0A838Y385"/>
<comment type="similarity">
    <text evidence="7">Belongs to the TRAP transporter small permease family.</text>
</comment>
<keyword evidence="10" id="KW-1185">Reference proteome</keyword>
<evidence type="ECO:0000313" key="10">
    <source>
        <dbReference type="Proteomes" id="UP000559404"/>
    </source>
</evidence>
<feature type="transmembrane region" description="Helical" evidence="7">
    <location>
        <begin position="47"/>
        <end position="69"/>
    </location>
</feature>
<keyword evidence="4 7" id="KW-0812">Transmembrane</keyword>
<dbReference type="InterPro" id="IPR055348">
    <property type="entry name" value="DctQ"/>
</dbReference>
<evidence type="ECO:0000256" key="1">
    <source>
        <dbReference type="ARBA" id="ARBA00004651"/>
    </source>
</evidence>
<feature type="transmembrane region" description="Helical" evidence="7">
    <location>
        <begin position="21"/>
        <end position="41"/>
    </location>
</feature>
<keyword evidence="5 7" id="KW-1133">Transmembrane helix</keyword>